<dbReference type="InterPro" id="IPR009057">
    <property type="entry name" value="Homeodomain-like_sf"/>
</dbReference>
<protein>
    <submittedName>
        <fullName evidence="2">Mu transposase C-terminal domain-containing protein</fullName>
    </submittedName>
</protein>
<proteinExistence type="predicted"/>
<evidence type="ECO:0000313" key="2">
    <source>
        <dbReference type="EMBL" id="MBD2319470.1"/>
    </source>
</evidence>
<keyword evidence="3" id="KW-1185">Reference proteome</keyword>
<comment type="caution">
    <text evidence="2">The sequence shown here is derived from an EMBL/GenBank/DDBJ whole genome shotgun (WGS) entry which is preliminary data.</text>
</comment>
<dbReference type="Proteomes" id="UP000618445">
    <property type="component" value="Unassembled WGS sequence"/>
</dbReference>
<organism evidence="2 3">
    <name type="scientific">Phormidium tenue FACHB-1050</name>
    <dbReference type="NCBI Taxonomy" id="2692857"/>
    <lineage>
        <taxon>Bacteria</taxon>
        <taxon>Bacillati</taxon>
        <taxon>Cyanobacteriota</taxon>
        <taxon>Cyanophyceae</taxon>
        <taxon>Oscillatoriophycideae</taxon>
        <taxon>Oscillatoriales</taxon>
        <taxon>Oscillatoriaceae</taxon>
        <taxon>Phormidium</taxon>
    </lineage>
</organism>
<dbReference type="Gene3D" id="3.30.420.10">
    <property type="entry name" value="Ribonuclease H-like superfamily/Ribonuclease H"/>
    <property type="match status" value="1"/>
</dbReference>
<dbReference type="InterPro" id="IPR001584">
    <property type="entry name" value="Integrase_cat-core"/>
</dbReference>
<dbReference type="InterPro" id="IPR012337">
    <property type="entry name" value="RNaseH-like_sf"/>
</dbReference>
<feature type="domain" description="Integrase catalytic" evidence="1">
    <location>
        <begin position="171"/>
        <end position="373"/>
    </location>
</feature>
<accession>A0ABR8CHE4</accession>
<dbReference type="PROSITE" id="PS50994">
    <property type="entry name" value="INTEGRASE"/>
    <property type="match status" value="1"/>
</dbReference>
<dbReference type="EMBL" id="JACJQY010000052">
    <property type="protein sequence ID" value="MBD2319470.1"/>
    <property type="molecule type" value="Genomic_DNA"/>
</dbReference>
<reference evidence="2 3" key="1">
    <citation type="journal article" date="2020" name="ISME J.">
        <title>Comparative genomics reveals insights into cyanobacterial evolution and habitat adaptation.</title>
        <authorList>
            <person name="Chen M.Y."/>
            <person name="Teng W.K."/>
            <person name="Zhao L."/>
            <person name="Hu C.X."/>
            <person name="Zhou Y.K."/>
            <person name="Han B.P."/>
            <person name="Song L.R."/>
            <person name="Shu W.S."/>
        </authorList>
    </citation>
    <scope>NUCLEOTIDE SEQUENCE [LARGE SCALE GENOMIC DNA]</scope>
    <source>
        <strain evidence="2 3">FACHB-1050</strain>
    </source>
</reference>
<dbReference type="Gene3D" id="2.30.30.130">
    <property type="entry name" value="Transposase, Mu, C-terminal"/>
    <property type="match status" value="1"/>
</dbReference>
<dbReference type="RefSeq" id="WP_190581509.1">
    <property type="nucleotide sequence ID" value="NZ_CAWPQU010000048.1"/>
</dbReference>
<dbReference type="InterPro" id="IPR036397">
    <property type="entry name" value="RNaseH_sf"/>
</dbReference>
<dbReference type="PANTHER" id="PTHR35004:SF6">
    <property type="entry name" value="TRANSPOSASE"/>
    <property type="match status" value="1"/>
</dbReference>
<dbReference type="InterPro" id="IPR015378">
    <property type="entry name" value="Transposase-like_Mu_C"/>
</dbReference>
<dbReference type="PANTHER" id="PTHR35004">
    <property type="entry name" value="TRANSPOSASE RV3428C-RELATED"/>
    <property type="match status" value="1"/>
</dbReference>
<dbReference type="InterPro" id="IPR009004">
    <property type="entry name" value="Transposase_Mu_C"/>
</dbReference>
<evidence type="ECO:0000259" key="1">
    <source>
        <dbReference type="PROSITE" id="PS50994"/>
    </source>
</evidence>
<name>A0ABR8CHE4_9CYAN</name>
<dbReference type="SUPFAM" id="SSF53098">
    <property type="entry name" value="Ribonuclease H-like"/>
    <property type="match status" value="1"/>
</dbReference>
<dbReference type="SUPFAM" id="SSF46689">
    <property type="entry name" value="Homeodomain-like"/>
    <property type="match status" value="1"/>
</dbReference>
<sequence>MTNDDETLKPNRIVSEISKEGQLKMEVIQFLAEPCDRKTYSERLREAAKRLDCSLRTVQRLTKKWEEDGLSAFTSEGRADKGQHRTDQTWTEFIITTYKEGNKNSKRITPAQVAMKVKVRAHKLGLETFPSHMTVYRILNPLIESQENSKKARSIGWKGSRLSLKTKDGQSLSVEYSNQVWQCDHTLADILLVDHHGELVGRPWLTTVIDSYSRCIIGINLGFDAPSSQVVALALRHAMLPKVYSADYKLNCKWGTEGKPDYLFTDNGKDFRSNHAQQIATQLGFVWHYRDRPSEGGIVERPFGTFNTQFFSTLLGYTGSNVQKRPENAEKNASLTLLELEIRLVRYIVDHYNQSIDARMSNQTRFQRWESGLIATPNLLSERELDICLMKQTRRKIYRGGYVQFENLTYRGENLSGYAGESVILRYDPRDITTVFVYHLEGSKDVFLARAFAQNLEAERIGLDEVKASSRRLRQKGKTLNNRSILEEVSDRQIFEDRKRSRKQVKKNEQALISTQPASVLSETVEETVLESPLFRERPKYDLAQLRNDYGW</sequence>
<gene>
    <name evidence="2" type="ORF">H6G05_21850</name>
</gene>
<dbReference type="SUPFAM" id="SSF50610">
    <property type="entry name" value="mu transposase, C-terminal domain"/>
    <property type="match status" value="1"/>
</dbReference>
<dbReference type="Pfam" id="PF13384">
    <property type="entry name" value="HTH_23"/>
    <property type="match status" value="1"/>
</dbReference>
<dbReference type="Pfam" id="PF09299">
    <property type="entry name" value="Mu-transpos_C"/>
    <property type="match status" value="1"/>
</dbReference>
<evidence type="ECO:0000313" key="3">
    <source>
        <dbReference type="Proteomes" id="UP000618445"/>
    </source>
</evidence>